<name>A0A6P2HTS5_9BURK</name>
<keyword evidence="1" id="KW-0812">Transmembrane</keyword>
<proteinExistence type="predicted"/>
<feature type="transmembrane region" description="Helical" evidence="1">
    <location>
        <begin position="31"/>
        <end position="50"/>
    </location>
</feature>
<dbReference type="EMBL" id="CABVPL010000004">
    <property type="protein sequence ID" value="VWB20440.1"/>
    <property type="molecule type" value="Genomic_DNA"/>
</dbReference>
<reference evidence="2 3" key="1">
    <citation type="submission" date="2019-09" db="EMBL/GenBank/DDBJ databases">
        <authorList>
            <person name="Depoorter E."/>
        </authorList>
    </citation>
    <scope>NUCLEOTIDE SEQUENCE [LARGE SCALE GENOMIC DNA]</scope>
    <source>
        <strain evidence="2">LMG 24064</strain>
    </source>
</reference>
<keyword evidence="1" id="KW-1133">Transmembrane helix</keyword>
<dbReference type="Proteomes" id="UP000494222">
    <property type="component" value="Unassembled WGS sequence"/>
</dbReference>
<organism evidence="2 3">
    <name type="scientific">Burkholderia latens</name>
    <dbReference type="NCBI Taxonomy" id="488446"/>
    <lineage>
        <taxon>Bacteria</taxon>
        <taxon>Pseudomonadati</taxon>
        <taxon>Pseudomonadota</taxon>
        <taxon>Betaproteobacteria</taxon>
        <taxon>Burkholderiales</taxon>
        <taxon>Burkholderiaceae</taxon>
        <taxon>Burkholderia</taxon>
        <taxon>Burkholderia cepacia complex</taxon>
    </lineage>
</organism>
<protein>
    <submittedName>
        <fullName evidence="2">Uncharacterized protein</fullName>
    </submittedName>
</protein>
<accession>A0A6P2HTS5</accession>
<keyword evidence="1" id="KW-0472">Membrane</keyword>
<sequence length="109" mass="12676">MIIFTGYIVWSLVPFFQDDASSQIVWGIRTAAYFCVRAFTGVWVGQWDFFPIRFDQFDLTEWALLYFWGVVIDLVLASLVLQLGLVTTLYLNHCAFVVAVRVLRSQTRR</sequence>
<dbReference type="AlphaFoldDB" id="A0A6P2HTS5"/>
<evidence type="ECO:0000313" key="2">
    <source>
        <dbReference type="EMBL" id="VWB20440.1"/>
    </source>
</evidence>
<gene>
    <name evidence="2" type="ORF">BLA24064_00789</name>
</gene>
<feature type="transmembrane region" description="Helical" evidence="1">
    <location>
        <begin position="62"/>
        <end position="81"/>
    </location>
</feature>
<evidence type="ECO:0000256" key="1">
    <source>
        <dbReference type="SAM" id="Phobius"/>
    </source>
</evidence>
<evidence type="ECO:0000313" key="3">
    <source>
        <dbReference type="Proteomes" id="UP000494222"/>
    </source>
</evidence>